<accession>I3C7D9</accession>
<gene>
    <name evidence="1" type="ORF">JoomaDRAFT_2558</name>
</gene>
<sequence length="218" mass="25962">MRKSYHILYINVPWHVMETFERVIREVKREKEIQFQISKAYTLGQALSFMDDGSIDLVFLDVFIFPATDWEGLSRNTLVKKLHERPPRIGVVIFSSYTDHFHIRYMFKNLHPMGFVIKKEMCYKEMTTALYRLIDNTPYYSRTVVGYLTEQGANTYLLDEENHLLLYLLSRFYTMKMITKKMTLSLSALEKRKRRLKDLFGVEKSSELIKRAKEEGFI</sequence>
<dbReference type="AlphaFoldDB" id="I3C7D9"/>
<proteinExistence type="predicted"/>
<evidence type="ECO:0000313" key="2">
    <source>
        <dbReference type="Proteomes" id="UP000004690"/>
    </source>
</evidence>
<dbReference type="InterPro" id="IPR011006">
    <property type="entry name" value="CheY-like_superfamily"/>
</dbReference>
<keyword evidence="2" id="KW-1185">Reference proteome</keyword>
<dbReference type="Proteomes" id="UP000004690">
    <property type="component" value="Unassembled WGS sequence"/>
</dbReference>
<reference evidence="1 2" key="1">
    <citation type="submission" date="2012-02" db="EMBL/GenBank/DDBJ databases">
        <title>Improved High-Quality Draft genome of Joostella marina DSM 19592.</title>
        <authorList>
            <consortium name="US DOE Joint Genome Institute (JGI-PGF)"/>
            <person name="Lucas S."/>
            <person name="Copeland A."/>
            <person name="Lapidus A."/>
            <person name="Bruce D."/>
            <person name="Goodwin L."/>
            <person name="Pitluck S."/>
            <person name="Peters L."/>
            <person name="Chertkov O."/>
            <person name="Ovchinnikova G."/>
            <person name="Kyrpides N."/>
            <person name="Mavromatis K."/>
            <person name="Detter J.C."/>
            <person name="Han C."/>
            <person name="Land M."/>
            <person name="Hauser L."/>
            <person name="Markowitz V."/>
            <person name="Cheng J.-F."/>
            <person name="Hugenholtz P."/>
            <person name="Woyke T."/>
            <person name="Wu D."/>
            <person name="Tindall B."/>
            <person name="Brambilla E."/>
            <person name="Klenk H.-P."/>
            <person name="Eisen J.A."/>
        </authorList>
    </citation>
    <scope>NUCLEOTIDE SEQUENCE [LARGE SCALE GENOMIC DNA]</scope>
    <source>
        <strain evidence="1 2">DSM 19592</strain>
    </source>
</reference>
<organism evidence="1 2">
    <name type="scientific">Galbibacter orientalis DSM 19592</name>
    <dbReference type="NCBI Taxonomy" id="926559"/>
    <lineage>
        <taxon>Bacteria</taxon>
        <taxon>Pseudomonadati</taxon>
        <taxon>Bacteroidota</taxon>
        <taxon>Flavobacteriia</taxon>
        <taxon>Flavobacteriales</taxon>
        <taxon>Flavobacteriaceae</taxon>
        <taxon>Galbibacter</taxon>
    </lineage>
</organism>
<dbReference type="GO" id="GO:0003677">
    <property type="term" value="F:DNA binding"/>
    <property type="evidence" value="ECO:0007669"/>
    <property type="project" value="UniProtKB-KW"/>
</dbReference>
<keyword evidence="1" id="KW-0238">DNA-binding</keyword>
<dbReference type="eggNOG" id="COG2197">
    <property type="taxonomic scope" value="Bacteria"/>
</dbReference>
<evidence type="ECO:0000313" key="1">
    <source>
        <dbReference type="EMBL" id="EIJ39532.1"/>
    </source>
</evidence>
<dbReference type="HOGENOM" id="CLU_000445_90_1_10"/>
<protein>
    <submittedName>
        <fullName evidence="1">Response regulator containing a CheY-like receiver domain and an HTH DNA-binding domain</fullName>
    </submittedName>
</protein>
<dbReference type="EMBL" id="JH651379">
    <property type="protein sequence ID" value="EIJ39532.1"/>
    <property type="molecule type" value="Genomic_DNA"/>
</dbReference>
<dbReference type="Gene3D" id="3.40.50.2300">
    <property type="match status" value="1"/>
</dbReference>
<dbReference type="STRING" id="926559.JoomaDRAFT_2558"/>
<name>I3C7D9_9FLAO</name>
<dbReference type="SUPFAM" id="SSF52172">
    <property type="entry name" value="CheY-like"/>
    <property type="match status" value="1"/>
</dbReference>